<evidence type="ECO:0000256" key="3">
    <source>
        <dbReference type="ARBA" id="ARBA00006341"/>
    </source>
</evidence>
<dbReference type="FunFam" id="3.30.70.260:FF:000001">
    <property type="entry name" value="Acetolactate synthase, small subunit"/>
    <property type="match status" value="1"/>
</dbReference>
<dbReference type="AlphaFoldDB" id="A0A8J2X8N1"/>
<dbReference type="NCBIfam" id="TIGR00119">
    <property type="entry name" value="acolac_sm"/>
    <property type="match status" value="1"/>
</dbReference>
<protein>
    <submittedName>
        <fullName evidence="7">ZYBA0S06-01200g1_1</fullName>
    </submittedName>
</protein>
<evidence type="ECO:0000256" key="5">
    <source>
        <dbReference type="ARBA" id="ARBA00023304"/>
    </source>
</evidence>
<keyword evidence="4" id="KW-0028">Amino-acid biosynthesis</keyword>
<comment type="pathway">
    <text evidence="1">Amino-acid biosynthesis; L-isoleucine biosynthesis; L-isoleucine from 2-oxobutanoate: step 1/4.</text>
</comment>
<name>A0A8J2X8N1_ZYGB2</name>
<dbReference type="Gene3D" id="3.30.70.260">
    <property type="match status" value="1"/>
</dbReference>
<dbReference type="InterPro" id="IPR053050">
    <property type="entry name" value="ALS_regulatory_subunit"/>
</dbReference>
<dbReference type="GO" id="GO:0009097">
    <property type="term" value="P:isoleucine biosynthetic process"/>
    <property type="evidence" value="ECO:0007669"/>
    <property type="project" value="UniProtKB-UniPathway"/>
</dbReference>
<dbReference type="UniPathway" id="UPA00049">
    <property type="reaction ID" value="UER00059"/>
</dbReference>
<evidence type="ECO:0000256" key="1">
    <source>
        <dbReference type="ARBA" id="ARBA00004974"/>
    </source>
</evidence>
<evidence type="ECO:0000259" key="6">
    <source>
        <dbReference type="PROSITE" id="PS51671"/>
    </source>
</evidence>
<feature type="domain" description="ACT" evidence="6">
    <location>
        <begin position="80"/>
        <end position="160"/>
    </location>
</feature>
<dbReference type="InterPro" id="IPR019455">
    <property type="entry name" value="Acetolactate_synth_ssu_C"/>
</dbReference>
<reference evidence="8" key="1">
    <citation type="journal article" date="2013" name="Genome Announc.">
        <title>Genome sequence of the food spoilage yeast Zygosaccharomyces bailii CLIB 213(T).</title>
        <authorList>
            <person name="Galeote V."/>
            <person name="Bigey F."/>
            <person name="Devillers H."/>
            <person name="Neuveglise C."/>
            <person name="Dequin S."/>
        </authorList>
    </citation>
    <scope>NUCLEOTIDE SEQUENCE [LARGE SCALE GENOMIC DNA]</scope>
    <source>
        <strain evidence="8">CLIB 213 / ATCC 58445 / CBS 680 / CCRC 21525 / NBRC 1098 / NCYC 1416 / NRRL Y-2227</strain>
    </source>
</reference>
<dbReference type="OrthoDB" id="2013116at2759"/>
<dbReference type="CDD" id="cd04878">
    <property type="entry name" value="ACT_AHAS"/>
    <property type="match status" value="1"/>
</dbReference>
<comment type="pathway">
    <text evidence="2">Amino-acid biosynthesis; L-valine biosynthesis; L-valine from pyruvate: step 1/4.</text>
</comment>
<dbReference type="GO" id="GO:0005948">
    <property type="term" value="C:acetolactate synthase complex"/>
    <property type="evidence" value="ECO:0007669"/>
    <property type="project" value="TreeGrafter"/>
</dbReference>
<dbReference type="GO" id="GO:0042645">
    <property type="term" value="C:mitochondrial nucleoid"/>
    <property type="evidence" value="ECO:0007669"/>
    <property type="project" value="TreeGrafter"/>
</dbReference>
<dbReference type="PANTHER" id="PTHR31242">
    <property type="entry name" value="ACETOLACTATE SYNTHASE SMALL SUBUNIT, MITOCHONDRIAL"/>
    <property type="match status" value="1"/>
</dbReference>
<dbReference type="SUPFAM" id="SSF55021">
    <property type="entry name" value="ACT-like"/>
    <property type="match status" value="2"/>
</dbReference>
<evidence type="ECO:0000256" key="2">
    <source>
        <dbReference type="ARBA" id="ARBA00005025"/>
    </source>
</evidence>
<dbReference type="PROSITE" id="PS51671">
    <property type="entry name" value="ACT"/>
    <property type="match status" value="1"/>
</dbReference>
<dbReference type="InterPro" id="IPR054480">
    <property type="entry name" value="AHAS_small-like_ACT"/>
</dbReference>
<dbReference type="GO" id="GO:0009099">
    <property type="term" value="P:L-valine biosynthetic process"/>
    <property type="evidence" value="ECO:0007669"/>
    <property type="project" value="UniProtKB-UniPathway"/>
</dbReference>
<evidence type="ECO:0000256" key="4">
    <source>
        <dbReference type="ARBA" id="ARBA00022605"/>
    </source>
</evidence>
<dbReference type="UniPathway" id="UPA00047">
    <property type="reaction ID" value="UER00055"/>
</dbReference>
<dbReference type="Gene3D" id="3.30.70.1150">
    <property type="entry name" value="ACT-like. Chain A, domain 2"/>
    <property type="match status" value="1"/>
</dbReference>
<dbReference type="Pfam" id="PF22629">
    <property type="entry name" value="ACT_AHAS_ss"/>
    <property type="match status" value="1"/>
</dbReference>
<dbReference type="InterPro" id="IPR039557">
    <property type="entry name" value="AHAS_ACT"/>
</dbReference>
<gene>
    <name evidence="7" type="ORF">BN860_01200g</name>
</gene>
<dbReference type="GO" id="GO:1990610">
    <property type="term" value="F:acetolactate synthase regulator activity"/>
    <property type="evidence" value="ECO:0007669"/>
    <property type="project" value="InterPro"/>
</dbReference>
<evidence type="ECO:0000313" key="8">
    <source>
        <dbReference type="Proteomes" id="UP000019375"/>
    </source>
</evidence>
<comment type="similarity">
    <text evidence="3">Belongs to the acetolactate synthase small subunit family.</text>
</comment>
<evidence type="ECO:0000313" key="7">
    <source>
        <dbReference type="EMBL" id="CDF90127.1"/>
    </source>
</evidence>
<organism evidence="7 8">
    <name type="scientific">Zygosaccharomyces bailii (strain CLIB 213 / ATCC 58445 / CBS 680 / BCRC 21525 / NBRC 1098 / NCYC 1416 / NRRL Y-2227)</name>
    <dbReference type="NCBI Taxonomy" id="1333698"/>
    <lineage>
        <taxon>Eukaryota</taxon>
        <taxon>Fungi</taxon>
        <taxon>Dikarya</taxon>
        <taxon>Ascomycota</taxon>
        <taxon>Saccharomycotina</taxon>
        <taxon>Saccharomycetes</taxon>
        <taxon>Saccharomycetales</taxon>
        <taxon>Saccharomycetaceae</taxon>
        <taxon>Zygosaccharomyces</taxon>
    </lineage>
</organism>
<dbReference type="InterPro" id="IPR002912">
    <property type="entry name" value="ACT_dom"/>
</dbReference>
<accession>A0A8J2X8N1</accession>
<dbReference type="Pfam" id="PF10369">
    <property type="entry name" value="ALS_ss_C"/>
    <property type="match status" value="1"/>
</dbReference>
<keyword evidence="5" id="KW-0100">Branched-chain amino acid biosynthesis</keyword>
<keyword evidence="8" id="KW-1185">Reference proteome</keyword>
<dbReference type="InterPro" id="IPR045865">
    <property type="entry name" value="ACT-like_dom_sf"/>
</dbReference>
<dbReference type="InterPro" id="IPR004789">
    <property type="entry name" value="Acetalactate_synth_ssu"/>
</dbReference>
<dbReference type="PANTHER" id="PTHR31242:SF2">
    <property type="entry name" value="ACETOLACTATE SYNTHASE SMALL SUBUNIT, MITOCHONDRIAL"/>
    <property type="match status" value="1"/>
</dbReference>
<proteinExistence type="inferred from homology"/>
<sequence>MIRSVLQGNSRRCISLRCNLYAARFKSSSTSALAYKQLHRNATRPPLPTLETPSWSADSAVSSILYETPAPSLEPRKQHVLNCLVQNEPGVLSRISGTLAARGFNIDSLVVCNTEVKDLSRMTIVLQGQDGIIEQARRQIEDLVPVYAVLDYTNAQIIKRELVLARVSLLGAEYFEDLLVHHHRSTKSLEDAHHLVDEIRNKPYHPANLPLSEVLRLKHEHLGAISNLTQNFGGRIVDISDSSCIVELSAKPTRVSAFLKLIDPFGVLECARSGMMALPRIPVNNRPEDSEEDIEEKINDMVDISQLPPG</sequence>
<dbReference type="Proteomes" id="UP000019375">
    <property type="component" value="Unassembled WGS sequence"/>
</dbReference>
<dbReference type="InterPro" id="IPR027271">
    <property type="entry name" value="Acetolactate_synth/TF_NikR_C"/>
</dbReference>
<dbReference type="EMBL" id="HG316459">
    <property type="protein sequence ID" value="CDF90127.1"/>
    <property type="molecule type" value="Genomic_DNA"/>
</dbReference>